<keyword evidence="2" id="KW-0677">Repeat</keyword>
<dbReference type="PANTHER" id="PTHR45712">
    <property type="entry name" value="AGAP008170-PA"/>
    <property type="match status" value="1"/>
</dbReference>
<accession>A0A9N9WYZ8</accession>
<dbReference type="InterPro" id="IPR026906">
    <property type="entry name" value="LRR_5"/>
</dbReference>
<dbReference type="InterPro" id="IPR003591">
    <property type="entry name" value="Leu-rich_rpt_typical-subtyp"/>
</dbReference>
<sequence length="1412" mass="160304">MLLKCLILLSLKLLVISAQQSSPRCSFAIQNGTYVCNLQIQNNDTEADFSVIEGDHLEGYNDSSVQLLRASQQTTFNIPSIICRQFSNIKELIVILSQVQVITQSSFAGCSVLETLKIYYNTITDIPPYTFINNPLLSFVDIASNRITRLEPGVFRGTSVKSLSIDENQLTTFDGSWLADIAESLTILNLRKNLITALPSQAFVQLRNLEFLDLDSNQLSDIPPDAFEGLHSLQDLVFYSNRLTSLRPEWFNTLDSLQRLRLEYNAIQELPVGIFSSNNQLQKLWMSNNNIKVIDSNAFGDLQNLDGFYFEFNSIEAIDERFYDRAVNLFNLYLYSNNCTSGFFTGVNNTRAAVRNALRPCFDNFVPANNGSISCEYDVNEDIGYTCTMLIDNPLGIEFQVIPGDHVPSFGDDNVTMLQSYLQRTSIVPSILCRKFVNLQFIYIAMCRVEELSREAFENCLNLEYLSLDFNDVQAIPDNTFSSSPKLNTLSFFVNKITEIGPNAFTGTALTYLNLGNNQISSINPVWFEDGRGDLLRYLLLDSNDIKELPSNGFSTLRNLTELIVTSNPLEDIASDAFAGLENLEILNLGGCQLKSLNPQWFNDLTNLQRFYVMQNELTDLPADIFNNVTHLNVANNQLQAINANSFSNVNNLVVLNAQNNEINEVDPNLYDAESLYTLQLLNNECASINIVNLPLNREFYRDRFELCFENFMLENFGFIECQYTQVEVIGYHCIMSIYNVRGNDNYEEIEGEHLENFGNSDVVYLEAYQQQTTIIPSIICRQFVNLQMIYFGFNGVDELFAGNFDECRNLKDLNIEANNVKILPDLMLHNSAHLHTFTADNNQISQIAENALTRTRLSILRLESNLLTNFNVNWFNGINETLQMLTIRNNSITSMPENAFENLRNLQELEIGFNDLPDMPDNIFQGLSNLLFLSLSNCNIRDLKAAWFNDLTSLGSLFLNYNHLTSIPDGIFSNQLDMYELNFNGNRLSSLNSEAYGNLSSILYISAMNNRINLIDPKLYDESANLYNLFLFNNLCVDDNFISIINNREDTREHLRACFENHENDGFIECNYINDAAYTCELTVQNVLGRANPDRIGGQHVDNLGDSNVLFVEALLQHTASFPSIICRQFRNLLYIYILESKLQELTQEVFESCTNLNALILDQNEIRVVPDNVFSSSPTLSLLSFLSNEVNLIQPDAFAGTSLTYVNLNGNHLTKIDPGWFEGSRSNNLMYFMLDSNNIQTLRSNAFPNLPKIVEISLSYNQLTDIASDAFAGLSNLQILELNSCGLKTLQHQWFSDLSGLLRIYLNQNKLTELPVAIFGNLTHVYVASNQLQRIDANSFTSLSNLILFNGRNNQINKIDPVFFNDTQSMYNLQLNGNICVSIDVMNLALNREYYRPLFEQCFSNFEGTY</sequence>
<dbReference type="FunFam" id="3.80.10.10:FF:001164">
    <property type="entry name" value="GH01279p"/>
    <property type="match status" value="3"/>
</dbReference>
<protein>
    <submittedName>
        <fullName evidence="4">Uncharacterized protein</fullName>
    </submittedName>
</protein>
<dbReference type="Pfam" id="PF13306">
    <property type="entry name" value="LRR_5"/>
    <property type="match status" value="3"/>
</dbReference>
<dbReference type="SMART" id="SM00364">
    <property type="entry name" value="LRR_BAC"/>
    <property type="match status" value="10"/>
</dbReference>
<dbReference type="OrthoDB" id="676979at2759"/>
<keyword evidence="5" id="KW-1185">Reference proteome</keyword>
<keyword evidence="3" id="KW-0732">Signal</keyword>
<dbReference type="SUPFAM" id="SSF52058">
    <property type="entry name" value="L domain-like"/>
    <property type="match status" value="4"/>
</dbReference>
<evidence type="ECO:0000256" key="1">
    <source>
        <dbReference type="ARBA" id="ARBA00022614"/>
    </source>
</evidence>
<organism evidence="4 5">
    <name type="scientific">Chironomus riparius</name>
    <dbReference type="NCBI Taxonomy" id="315576"/>
    <lineage>
        <taxon>Eukaryota</taxon>
        <taxon>Metazoa</taxon>
        <taxon>Ecdysozoa</taxon>
        <taxon>Arthropoda</taxon>
        <taxon>Hexapoda</taxon>
        <taxon>Insecta</taxon>
        <taxon>Pterygota</taxon>
        <taxon>Neoptera</taxon>
        <taxon>Endopterygota</taxon>
        <taxon>Diptera</taxon>
        <taxon>Nematocera</taxon>
        <taxon>Chironomoidea</taxon>
        <taxon>Chironomidae</taxon>
        <taxon>Chironominae</taxon>
        <taxon>Chironomus</taxon>
    </lineage>
</organism>
<dbReference type="Pfam" id="PF13855">
    <property type="entry name" value="LRR_8"/>
    <property type="match status" value="6"/>
</dbReference>
<dbReference type="SMART" id="SM00369">
    <property type="entry name" value="LRR_TYP"/>
    <property type="match status" value="32"/>
</dbReference>
<reference evidence="4" key="2">
    <citation type="submission" date="2022-10" db="EMBL/GenBank/DDBJ databases">
        <authorList>
            <consortium name="ENA_rothamsted_submissions"/>
            <consortium name="culmorum"/>
            <person name="King R."/>
        </authorList>
    </citation>
    <scope>NUCLEOTIDE SEQUENCE</scope>
</reference>
<evidence type="ECO:0000256" key="3">
    <source>
        <dbReference type="SAM" id="SignalP"/>
    </source>
</evidence>
<dbReference type="PANTHER" id="PTHR45712:SF22">
    <property type="entry name" value="INSULIN-LIKE GROWTH FACTOR-BINDING PROTEIN COMPLEX ACID LABILE SUBUNIT"/>
    <property type="match status" value="1"/>
</dbReference>
<dbReference type="InterPro" id="IPR050333">
    <property type="entry name" value="SLRP"/>
</dbReference>
<reference evidence="4" key="1">
    <citation type="submission" date="2022-01" db="EMBL/GenBank/DDBJ databases">
        <authorList>
            <person name="King R."/>
        </authorList>
    </citation>
    <scope>NUCLEOTIDE SEQUENCE</scope>
</reference>
<feature type="signal peptide" evidence="3">
    <location>
        <begin position="1"/>
        <end position="18"/>
    </location>
</feature>
<dbReference type="Proteomes" id="UP001153620">
    <property type="component" value="Chromosome 4"/>
</dbReference>
<keyword evidence="1" id="KW-0433">Leucine-rich repeat</keyword>
<evidence type="ECO:0000313" key="5">
    <source>
        <dbReference type="Proteomes" id="UP001153620"/>
    </source>
</evidence>
<evidence type="ECO:0000313" key="4">
    <source>
        <dbReference type="EMBL" id="CAG9811265.1"/>
    </source>
</evidence>
<dbReference type="InterPro" id="IPR032675">
    <property type="entry name" value="LRR_dom_sf"/>
</dbReference>
<feature type="chain" id="PRO_5040275078" evidence="3">
    <location>
        <begin position="19"/>
        <end position="1412"/>
    </location>
</feature>
<dbReference type="InterPro" id="IPR001611">
    <property type="entry name" value="Leu-rich_rpt"/>
</dbReference>
<name>A0A9N9WYZ8_9DIPT</name>
<dbReference type="SMART" id="SM00365">
    <property type="entry name" value="LRR_SD22"/>
    <property type="match status" value="8"/>
</dbReference>
<dbReference type="Gene3D" id="3.80.10.10">
    <property type="entry name" value="Ribonuclease Inhibitor"/>
    <property type="match status" value="7"/>
</dbReference>
<dbReference type="PROSITE" id="PS51450">
    <property type="entry name" value="LRR"/>
    <property type="match status" value="4"/>
</dbReference>
<evidence type="ECO:0000256" key="2">
    <source>
        <dbReference type="ARBA" id="ARBA00022737"/>
    </source>
</evidence>
<gene>
    <name evidence="4" type="ORF">CHIRRI_LOCUS14074</name>
</gene>
<dbReference type="EMBL" id="OU895880">
    <property type="protein sequence ID" value="CAG9811265.1"/>
    <property type="molecule type" value="Genomic_DNA"/>
</dbReference>
<proteinExistence type="predicted"/>